<evidence type="ECO:0000313" key="6">
    <source>
        <dbReference type="EMBL" id="MDM8562599.1"/>
    </source>
</evidence>
<dbReference type="SUPFAM" id="SSF52788">
    <property type="entry name" value="Phosphotyrosine protein phosphatases I"/>
    <property type="match status" value="1"/>
</dbReference>
<dbReference type="EMBL" id="JAUCGM010000215">
    <property type="protein sequence ID" value="MDM8562599.1"/>
    <property type="molecule type" value="Genomic_DNA"/>
</dbReference>
<dbReference type="GO" id="GO:0004725">
    <property type="term" value="F:protein tyrosine phosphatase activity"/>
    <property type="evidence" value="ECO:0007669"/>
    <property type="project" value="UniProtKB-EC"/>
</dbReference>
<evidence type="ECO:0000256" key="3">
    <source>
        <dbReference type="ARBA" id="ARBA00022801"/>
    </source>
</evidence>
<comment type="caution">
    <text evidence="6">The sequence shown here is derived from an EMBL/GenBank/DDBJ whole genome shotgun (WGS) entry which is preliminary data.</text>
</comment>
<dbReference type="EC" id="3.1.3.48" evidence="2"/>
<evidence type="ECO:0000259" key="5">
    <source>
        <dbReference type="SMART" id="SM00226"/>
    </source>
</evidence>
<dbReference type="InterPro" id="IPR017867">
    <property type="entry name" value="Tyr_phospatase_low_mol_wt"/>
</dbReference>
<reference evidence="6" key="1">
    <citation type="submission" date="2023-06" db="EMBL/GenBank/DDBJ databases">
        <title>Uncultivated large filamentous bacteria from sulfidic sediments reveal new species and different genomic features in energy metabolism and defense.</title>
        <authorList>
            <person name="Fonseca A."/>
        </authorList>
    </citation>
    <scope>NUCLEOTIDE SEQUENCE</scope>
    <source>
        <strain evidence="6">HSG4</strain>
    </source>
</reference>
<evidence type="ECO:0000256" key="1">
    <source>
        <dbReference type="ARBA" id="ARBA00011063"/>
    </source>
</evidence>
<evidence type="ECO:0000256" key="2">
    <source>
        <dbReference type="ARBA" id="ARBA00013064"/>
    </source>
</evidence>
<evidence type="ECO:0000256" key="4">
    <source>
        <dbReference type="ARBA" id="ARBA00022912"/>
    </source>
</evidence>
<dbReference type="PANTHER" id="PTHR11717">
    <property type="entry name" value="LOW MOLECULAR WEIGHT PROTEIN TYROSINE PHOSPHATASE"/>
    <property type="match status" value="1"/>
</dbReference>
<dbReference type="Pfam" id="PF01451">
    <property type="entry name" value="LMWPc"/>
    <property type="match status" value="1"/>
</dbReference>
<dbReference type="InterPro" id="IPR050438">
    <property type="entry name" value="LMW_PTPase"/>
</dbReference>
<dbReference type="InterPro" id="IPR023485">
    <property type="entry name" value="Ptyr_pPase"/>
</dbReference>
<sequence>MIKVLFVCMGNICRSPTADGVFADFVKKEGLRDQIKIDSAGTHTYHIGEPPDLRSQEAALKRGIDLSELRARKVEKSDFSQFDYILAMDKKNYQGLQKICPREQADKLHLFLDFAPHLGVQEVSDPYFGGVKGFDDVLDLVEAASVGLLAEIRQRLN</sequence>
<dbReference type="CDD" id="cd16343">
    <property type="entry name" value="LMWPTP"/>
    <property type="match status" value="1"/>
</dbReference>
<evidence type="ECO:0000313" key="7">
    <source>
        <dbReference type="Proteomes" id="UP001171945"/>
    </source>
</evidence>
<dbReference type="SMART" id="SM00226">
    <property type="entry name" value="LMWPc"/>
    <property type="match status" value="1"/>
</dbReference>
<dbReference type="PANTHER" id="PTHR11717:SF7">
    <property type="entry name" value="LOW MOLECULAR WEIGHT PHOSPHOTYROSINE PROTEIN PHOSPHATASE"/>
    <property type="match status" value="1"/>
</dbReference>
<organism evidence="6 7">
    <name type="scientific">Candidatus Marithioploca araucensis</name>
    <dbReference type="NCBI Taxonomy" id="70273"/>
    <lineage>
        <taxon>Bacteria</taxon>
        <taxon>Pseudomonadati</taxon>
        <taxon>Pseudomonadota</taxon>
        <taxon>Gammaproteobacteria</taxon>
        <taxon>Thiotrichales</taxon>
        <taxon>Thiotrichaceae</taxon>
        <taxon>Candidatus Marithioploca</taxon>
    </lineage>
</organism>
<keyword evidence="3 6" id="KW-0378">Hydrolase</keyword>
<name>A0ABT7VSE6_9GAMM</name>
<accession>A0ABT7VSE6</accession>
<comment type="similarity">
    <text evidence="1">Belongs to the low molecular weight phosphotyrosine protein phosphatase family.</text>
</comment>
<dbReference type="InterPro" id="IPR036196">
    <property type="entry name" value="Ptyr_pPase_sf"/>
</dbReference>
<protein>
    <recommendedName>
        <fullName evidence="2">protein-tyrosine-phosphatase</fullName>
        <ecNumber evidence="2">3.1.3.48</ecNumber>
    </recommendedName>
</protein>
<proteinExistence type="inferred from homology"/>
<keyword evidence="4" id="KW-0904">Protein phosphatase</keyword>
<keyword evidence="7" id="KW-1185">Reference proteome</keyword>
<dbReference type="Gene3D" id="3.40.50.2300">
    <property type="match status" value="1"/>
</dbReference>
<feature type="domain" description="Phosphotyrosine protein phosphatase I" evidence="5">
    <location>
        <begin position="2"/>
        <end position="151"/>
    </location>
</feature>
<dbReference type="Proteomes" id="UP001171945">
    <property type="component" value="Unassembled WGS sequence"/>
</dbReference>
<dbReference type="PRINTS" id="PR00719">
    <property type="entry name" value="LMWPTPASE"/>
</dbReference>
<gene>
    <name evidence="6" type="ORF">QUF54_04520</name>
</gene>